<evidence type="ECO:0000313" key="5">
    <source>
        <dbReference type="EMBL" id="CBJ32329.1"/>
    </source>
</evidence>
<dbReference type="PANTHER" id="PTHR19920:SF0">
    <property type="entry name" value="CYTOSOLIC IRON-SULFUR PROTEIN ASSEMBLY PROTEIN CIAO1-RELATED"/>
    <property type="match status" value="1"/>
</dbReference>
<evidence type="ECO:0000256" key="3">
    <source>
        <dbReference type="HAMAP-Rule" id="MF_03037"/>
    </source>
</evidence>
<protein>
    <recommendedName>
        <fullName evidence="3">Probable cytosolic iron-sulfur protein assembly protein CIAO1 homolog</fullName>
    </recommendedName>
</protein>
<dbReference type="PRINTS" id="PR00320">
    <property type="entry name" value="GPROTEINBRPT"/>
</dbReference>
<dbReference type="CDD" id="cd00200">
    <property type="entry name" value="WD40"/>
    <property type="match status" value="1"/>
</dbReference>
<gene>
    <name evidence="5" type="ORF">Esi_0330_0016</name>
</gene>
<name>D7FXR6_ECTSI</name>
<sequence length="369" mass="39725">MSRLRETAALEGHTERVWCVAWSPDGRLLASCSSDKTIRVWCQSKDSENGWRCAALLEDGATRTVRCCDWSPCGRFIAAVSFDGTCSVWRRQESTTTAGELAWELTATLEGHENEVKSVAWSRGGNLLATCGRDKSVWIWEYDESEGDYECVTVLSDHTADVKSVRWLPNKDVLVSCSYDETVRLWAEDLDDWYLLDTLNDHTATVWGIAADGPGERLATVGGDEKLVLWRNFPDETKHGKWRAESTLSGEHGGTIYSVDWAPTATDAAAAATAAASTSARRSGGGVGDGVWGGLGAPCLATAAGDDALRVFYESGEGDGAAFGLDVEVKNAHAGDVNCVRWKPSGGGVLATGGDDELVRVWSYSPPGC</sequence>
<dbReference type="GO" id="GO:0097361">
    <property type="term" value="C:cytosolic [4Fe-4S] assembly targeting complex"/>
    <property type="evidence" value="ECO:0007669"/>
    <property type="project" value="InterPro"/>
</dbReference>
<dbReference type="OrthoDB" id="284782at2759"/>
<dbReference type="HAMAP" id="MF_03037">
    <property type="entry name" value="ciao1"/>
    <property type="match status" value="1"/>
</dbReference>
<accession>D7FXR6</accession>
<proteinExistence type="inferred from homology"/>
<dbReference type="Pfam" id="PF00400">
    <property type="entry name" value="WD40"/>
    <property type="match status" value="6"/>
</dbReference>
<feature type="repeat" description="WD" evidence="4">
    <location>
        <begin position="330"/>
        <end position="369"/>
    </location>
</feature>
<dbReference type="STRING" id="2880.D7FXR6"/>
<keyword evidence="1 4" id="KW-0853">WD repeat</keyword>
<dbReference type="SMART" id="SM00320">
    <property type="entry name" value="WD40"/>
    <property type="match status" value="7"/>
</dbReference>
<evidence type="ECO:0000256" key="1">
    <source>
        <dbReference type="ARBA" id="ARBA00022574"/>
    </source>
</evidence>
<feature type="repeat" description="WD" evidence="4">
    <location>
        <begin position="199"/>
        <end position="230"/>
    </location>
</feature>
<dbReference type="Gene3D" id="2.130.10.10">
    <property type="entry name" value="YVTN repeat-like/Quinoprotein amine dehydrogenase"/>
    <property type="match status" value="2"/>
</dbReference>
<comment type="similarity">
    <text evidence="3">Belongs to the WD repeat CIA1 family.</text>
</comment>
<dbReference type="AlphaFoldDB" id="D7FXR6"/>
<dbReference type="PROSITE" id="PS50294">
    <property type="entry name" value="WD_REPEATS_REGION"/>
    <property type="match status" value="4"/>
</dbReference>
<dbReference type="InterPro" id="IPR036322">
    <property type="entry name" value="WD40_repeat_dom_sf"/>
</dbReference>
<dbReference type="PANTHER" id="PTHR19920">
    <property type="entry name" value="WD40 PROTEIN CIAO1"/>
    <property type="match status" value="1"/>
</dbReference>
<evidence type="ECO:0000256" key="2">
    <source>
        <dbReference type="ARBA" id="ARBA00022737"/>
    </source>
</evidence>
<dbReference type="InterPro" id="IPR020472">
    <property type="entry name" value="WD40_PAC1"/>
</dbReference>
<dbReference type="PROSITE" id="PS50082">
    <property type="entry name" value="WD_REPEATS_2"/>
    <property type="match status" value="5"/>
</dbReference>
<comment type="function">
    <text evidence="3">Essential component of the cytosolic iron-sulfur (Fe/S) protein assembly machinery. Required for the maturation of extramitochondrial Fe/S proteins.</text>
</comment>
<keyword evidence="2" id="KW-0677">Repeat</keyword>
<keyword evidence="6" id="KW-1185">Reference proteome</keyword>
<dbReference type="eggNOG" id="KOG0645">
    <property type="taxonomic scope" value="Eukaryota"/>
</dbReference>
<dbReference type="Proteomes" id="UP000002630">
    <property type="component" value="Unassembled WGS sequence"/>
</dbReference>
<feature type="repeat" description="WD" evidence="4">
    <location>
        <begin position="10"/>
        <end position="41"/>
    </location>
</feature>
<organism evidence="5 6">
    <name type="scientific">Ectocarpus siliculosus</name>
    <name type="common">Brown alga</name>
    <name type="synonym">Conferva siliculosa</name>
    <dbReference type="NCBI Taxonomy" id="2880"/>
    <lineage>
        <taxon>Eukaryota</taxon>
        <taxon>Sar</taxon>
        <taxon>Stramenopiles</taxon>
        <taxon>Ochrophyta</taxon>
        <taxon>PX clade</taxon>
        <taxon>Phaeophyceae</taxon>
        <taxon>Ectocarpales</taxon>
        <taxon>Ectocarpaceae</taxon>
        <taxon>Ectocarpus</taxon>
    </lineage>
</organism>
<dbReference type="GO" id="GO:0016226">
    <property type="term" value="P:iron-sulfur cluster assembly"/>
    <property type="evidence" value="ECO:0007669"/>
    <property type="project" value="UniProtKB-UniRule"/>
</dbReference>
<evidence type="ECO:0000313" key="6">
    <source>
        <dbReference type="Proteomes" id="UP000002630"/>
    </source>
</evidence>
<evidence type="ECO:0000256" key="4">
    <source>
        <dbReference type="PROSITE-ProRule" id="PRU00221"/>
    </source>
</evidence>
<dbReference type="InterPro" id="IPR015943">
    <property type="entry name" value="WD40/YVTN_repeat-like_dom_sf"/>
</dbReference>
<dbReference type="EMBL" id="FN649760">
    <property type="protein sequence ID" value="CBJ32329.1"/>
    <property type="molecule type" value="Genomic_DNA"/>
</dbReference>
<dbReference type="InParanoid" id="D7FXR6"/>
<dbReference type="InterPro" id="IPR028608">
    <property type="entry name" value="CIAO1/Cia1"/>
</dbReference>
<feature type="repeat" description="WD" evidence="4">
    <location>
        <begin position="155"/>
        <end position="186"/>
    </location>
</feature>
<dbReference type="InterPro" id="IPR001680">
    <property type="entry name" value="WD40_rpt"/>
</dbReference>
<dbReference type="SUPFAM" id="SSF50978">
    <property type="entry name" value="WD40 repeat-like"/>
    <property type="match status" value="1"/>
</dbReference>
<reference evidence="5 6" key="1">
    <citation type="journal article" date="2010" name="Nature">
        <title>The Ectocarpus genome and the independent evolution of multicellularity in brown algae.</title>
        <authorList>
            <person name="Cock J.M."/>
            <person name="Sterck L."/>
            <person name="Rouze P."/>
            <person name="Scornet D."/>
            <person name="Allen A.E."/>
            <person name="Amoutzias G."/>
            <person name="Anthouard V."/>
            <person name="Artiguenave F."/>
            <person name="Aury J.M."/>
            <person name="Badger J.H."/>
            <person name="Beszteri B."/>
            <person name="Billiau K."/>
            <person name="Bonnet E."/>
            <person name="Bothwell J.H."/>
            <person name="Bowler C."/>
            <person name="Boyen C."/>
            <person name="Brownlee C."/>
            <person name="Carrano C.J."/>
            <person name="Charrier B."/>
            <person name="Cho G.Y."/>
            <person name="Coelho S.M."/>
            <person name="Collen J."/>
            <person name="Corre E."/>
            <person name="Da Silva C."/>
            <person name="Delage L."/>
            <person name="Delaroque N."/>
            <person name="Dittami S.M."/>
            <person name="Doulbeau S."/>
            <person name="Elias M."/>
            <person name="Farnham G."/>
            <person name="Gachon C.M."/>
            <person name="Gschloessl B."/>
            <person name="Heesch S."/>
            <person name="Jabbari K."/>
            <person name="Jubin C."/>
            <person name="Kawai H."/>
            <person name="Kimura K."/>
            <person name="Kloareg B."/>
            <person name="Kupper F.C."/>
            <person name="Lang D."/>
            <person name="Le Bail A."/>
            <person name="Leblanc C."/>
            <person name="Lerouge P."/>
            <person name="Lohr M."/>
            <person name="Lopez P.J."/>
            <person name="Martens C."/>
            <person name="Maumus F."/>
            <person name="Michel G."/>
            <person name="Miranda-Saavedra D."/>
            <person name="Morales J."/>
            <person name="Moreau H."/>
            <person name="Motomura T."/>
            <person name="Nagasato C."/>
            <person name="Napoli C.A."/>
            <person name="Nelson D.R."/>
            <person name="Nyvall-Collen P."/>
            <person name="Peters A.F."/>
            <person name="Pommier C."/>
            <person name="Potin P."/>
            <person name="Poulain J."/>
            <person name="Quesneville H."/>
            <person name="Read B."/>
            <person name="Rensing S.A."/>
            <person name="Ritter A."/>
            <person name="Rousvoal S."/>
            <person name="Samanta M."/>
            <person name="Samson G."/>
            <person name="Schroeder D.C."/>
            <person name="Segurens B."/>
            <person name="Strittmatter M."/>
            <person name="Tonon T."/>
            <person name="Tregear J.W."/>
            <person name="Valentin K."/>
            <person name="von Dassow P."/>
            <person name="Yamagishi T."/>
            <person name="Van de Peer Y."/>
            <person name="Wincker P."/>
        </authorList>
    </citation>
    <scope>NUCLEOTIDE SEQUENCE [LARGE SCALE GENOMIC DNA]</scope>
    <source>
        <strain evidence="6">Ec32 / CCAP1310/4</strain>
    </source>
</reference>
<feature type="repeat" description="WD" evidence="4">
    <location>
        <begin position="109"/>
        <end position="150"/>
    </location>
</feature>